<dbReference type="EMBL" id="UYSU01034978">
    <property type="protein sequence ID" value="VDL95388.1"/>
    <property type="molecule type" value="Genomic_DNA"/>
</dbReference>
<reference evidence="2 3" key="2">
    <citation type="submission" date="2018-11" db="EMBL/GenBank/DDBJ databases">
        <authorList>
            <consortium name="Pathogen Informatics"/>
        </authorList>
    </citation>
    <scope>NUCLEOTIDE SEQUENCE [LARGE SCALE GENOMIC DNA]</scope>
    <source>
        <strain evidence="2 3">NST_G2</strain>
    </source>
</reference>
<reference evidence="4" key="1">
    <citation type="submission" date="2016-06" db="UniProtKB">
        <authorList>
            <consortium name="WormBaseParasite"/>
        </authorList>
    </citation>
    <scope>IDENTIFICATION</scope>
</reference>
<dbReference type="WBParaSite" id="SSLN_0000934701-mRNA-1">
    <property type="protein sequence ID" value="SSLN_0000934701-mRNA-1"/>
    <property type="gene ID" value="SSLN_0000934701"/>
</dbReference>
<feature type="region of interest" description="Disordered" evidence="1">
    <location>
        <begin position="129"/>
        <end position="154"/>
    </location>
</feature>
<name>A0A183SXQ5_SCHSO</name>
<dbReference type="OrthoDB" id="425681at2759"/>
<sequence length="154" mass="17905">MDIRTDATKADFLTRRRLVQQQLRKMRDTWMVRKATVIQGYADRIKMRNFFKAIQAIYGPCIKGTAPQIRSDGTTQLTEKSEILKRWAEHFRSILNFSLAISDSAVDRFPQVDRNEICRLPYQNPSKPCNRFSVGKHRDPTRSHKKSTSTMGLD</sequence>
<dbReference type="AlphaFoldDB" id="A0A183SXQ5"/>
<gene>
    <name evidence="2" type="ORF">SSLN_LOCUS9003</name>
</gene>
<evidence type="ECO:0000313" key="4">
    <source>
        <dbReference type="WBParaSite" id="SSLN_0000934701-mRNA-1"/>
    </source>
</evidence>
<protein>
    <submittedName>
        <fullName evidence="4">Reverse transcriptase domain-containing protein</fullName>
    </submittedName>
</protein>
<evidence type="ECO:0000256" key="1">
    <source>
        <dbReference type="SAM" id="MobiDB-lite"/>
    </source>
</evidence>
<keyword evidence="3" id="KW-1185">Reference proteome</keyword>
<accession>A0A183SXQ5</accession>
<evidence type="ECO:0000313" key="2">
    <source>
        <dbReference type="EMBL" id="VDL95388.1"/>
    </source>
</evidence>
<organism evidence="4">
    <name type="scientific">Schistocephalus solidus</name>
    <name type="common">Tapeworm</name>
    <dbReference type="NCBI Taxonomy" id="70667"/>
    <lineage>
        <taxon>Eukaryota</taxon>
        <taxon>Metazoa</taxon>
        <taxon>Spiralia</taxon>
        <taxon>Lophotrochozoa</taxon>
        <taxon>Platyhelminthes</taxon>
        <taxon>Cestoda</taxon>
        <taxon>Eucestoda</taxon>
        <taxon>Diphyllobothriidea</taxon>
        <taxon>Diphyllobothriidae</taxon>
        <taxon>Schistocephalus</taxon>
    </lineage>
</organism>
<dbReference type="Proteomes" id="UP000275846">
    <property type="component" value="Unassembled WGS sequence"/>
</dbReference>
<proteinExistence type="predicted"/>
<evidence type="ECO:0000313" key="3">
    <source>
        <dbReference type="Proteomes" id="UP000275846"/>
    </source>
</evidence>